<dbReference type="InterPro" id="IPR049551">
    <property type="entry name" value="PKS_DH_C"/>
</dbReference>
<dbReference type="Pfam" id="PF13602">
    <property type="entry name" value="ADH_zinc_N_2"/>
    <property type="match status" value="1"/>
</dbReference>
<feature type="region of interest" description="Disordered" evidence="9">
    <location>
        <begin position="489"/>
        <end position="519"/>
    </location>
</feature>
<keyword evidence="14" id="KW-1185">Reference proteome</keyword>
<dbReference type="GO" id="GO:0016491">
    <property type="term" value="F:oxidoreductase activity"/>
    <property type="evidence" value="ECO:0007669"/>
    <property type="project" value="InterPro"/>
</dbReference>
<accession>A0A4U5WQD0</accession>
<dbReference type="SUPFAM" id="SSF51735">
    <property type="entry name" value="NAD(P)-binding Rossmann-fold domains"/>
    <property type="match status" value="3"/>
</dbReference>
<dbReference type="InterPro" id="IPR020841">
    <property type="entry name" value="PKS_Beta-ketoAc_synthase_dom"/>
</dbReference>
<feature type="domain" description="Ketosynthase family 3 (KS3)" evidence="11">
    <location>
        <begin position="57"/>
        <end position="485"/>
    </location>
</feature>
<dbReference type="Gene3D" id="3.40.47.10">
    <property type="match status" value="1"/>
</dbReference>
<evidence type="ECO:0000256" key="1">
    <source>
        <dbReference type="ARBA" id="ARBA00004792"/>
    </source>
</evidence>
<dbReference type="InterPro" id="IPR014031">
    <property type="entry name" value="Ketoacyl_synth_C"/>
</dbReference>
<evidence type="ECO:0000313" key="13">
    <source>
        <dbReference type="EMBL" id="TKT04487.1"/>
    </source>
</evidence>
<evidence type="ECO:0000256" key="7">
    <source>
        <dbReference type="ARBA" id="ARBA00023315"/>
    </source>
</evidence>
<dbReference type="InterPro" id="IPR032821">
    <property type="entry name" value="PKS_assoc"/>
</dbReference>
<dbReference type="Pfam" id="PF14765">
    <property type="entry name" value="PS-DH"/>
    <property type="match status" value="1"/>
</dbReference>
<dbReference type="InterPro" id="IPR049552">
    <property type="entry name" value="PKS_DH_N"/>
</dbReference>
<dbReference type="CDD" id="cd05195">
    <property type="entry name" value="enoyl_red"/>
    <property type="match status" value="1"/>
</dbReference>
<dbReference type="Proteomes" id="UP000305929">
    <property type="component" value="Unassembled WGS sequence"/>
</dbReference>
<feature type="region of interest" description="N-terminal hotdog fold" evidence="8">
    <location>
        <begin position="975"/>
        <end position="1100"/>
    </location>
</feature>
<evidence type="ECO:0000256" key="8">
    <source>
        <dbReference type="PROSITE-ProRule" id="PRU01363"/>
    </source>
</evidence>
<name>A0A4U5WQD0_STRLS</name>
<dbReference type="SUPFAM" id="SSF50129">
    <property type="entry name" value="GroES-like"/>
    <property type="match status" value="1"/>
</dbReference>
<dbReference type="Gene3D" id="3.30.70.3290">
    <property type="match status" value="1"/>
</dbReference>
<dbReference type="PROSITE" id="PS52019">
    <property type="entry name" value="PKS_MFAS_DH"/>
    <property type="match status" value="1"/>
</dbReference>
<dbReference type="InterPro" id="IPR036299">
    <property type="entry name" value="Polyketide_synth_docking_sf"/>
</dbReference>
<evidence type="ECO:0000313" key="14">
    <source>
        <dbReference type="Proteomes" id="UP000305929"/>
    </source>
</evidence>
<sequence>MPTARRPTHGGPNRTHGGCTEVNDVQQQEKLVRYVKRLATDLDATRARLKEYEDRAHEPLAVVGMSCRYPGGVTSPEELWQLVAEGRIGTADEFPADRGWDVENLYHPDPDHPGTSYTRGGGFLDAAADFDADFFEISPREALVMDPQQRLLLESAWEAFEDAGMDITRLRGSDTGVFCGVMYSDYGFVAGTSDRRPEVEGYLSIASAGSVASGRVSYTFGFTGPAVTVDTACSSSLVAVHLAAQALRARECSLALVGGVTVLARPNVFVEFSRQRGVSPDGRCKAYAAAADGVGWAEGAGLLVLERLSDARRNGHQVLAVLRGSAVNQDGASNGLTAPNGPSQERVIRQALADAGLRPADVDAVEGHGTGTPLGDPIEAKALLATYGRERENGPLRLGSVKSNIGHTQAAAGVAGVIKMIMALRNGTLPRTLHVDAPSPNVDWTAGEVSLLTEAQPWPSGERPRRAGVSSFGVGGTNAHVILEEAPAEQAQPAGQAAAPLGNAEASTETPDAGGAPPQAVPVLLSARSDAALRAQADRLRALMIARPGLSVLDLGLSSSTLRAHLDRRAAVVATDRGALLSGLKALSAAEPAAHVLEGRVTGNRAVFVFPGQGAQWERMAVDLLDSSPVFATELAACGKALAAYVDWQLEDVLRGTPGAPTLERVDVVQPALFAVMVSLAALWQSYGVVPEAVLGHSQGEIAAACVAGALSLDDAARVVALRSRAIREHLAGKGGMASVALPVDRVEELIEPYGGRVSVAAVNGPAAVVVSGAPEALDELAADCGRAEIRFHRVSVDYASHSAQVEEIEAELLDVLGPITPRTGRIPFYSTLRDRFVDTTELDASYWYQNLRGQVRFESGVRALIDNGMNCFIEVSPHPVLKVPVEEAVQALDAGDRATVLGSLRRGEGGFERFATSLAEAHTLGTAVDWARFYADSGARHVPLPTYAFQRERYWMMPGSVGDPAAAGLARFEHPLLTASVRVGDRDEWLFTGRVSQDAQPWTQDHAVLGTVLLPGAALVELALTVGADVGCPVVEELVLQAPLVLAEDAARQLQVTVGAPDEDGRREIAVYSRPEAAETAETAVCHARGWLGTDAEPARPFGTQWPPSGAQAIGVDALYPRLAAAGYEYGPVFQGLRSAWRAGEDVYAEVELAEGVTGAGFGVHPALFDAVLHAALVERDAGAGVELPFAWSGVRLGHGGAGSRVRVRIGRSGGSAMRVDVVDGRGVPVVAVESLSVRPVDQAQLAGAVQGGGHNALFGLEWVPVTDVSAVDSSVPSAVSVAVLGGLLPAAGERYPDLAALERAVTEGAAAPDVVLVGVEPDRTTDVASAARAATASTLELVQRWLAGEVLRESRLVVVTRNAVAVGEQAPDLAQAPIWGLVRSAQSEHPGRFTLVDVDVDVDADVDVDGAGDGDGDRHGDRDWAALSALGAEEPQIAVRGGTLLVPRLARTETAPVDGAWHLGSKRRGSLEDLAILPSNADRPLGVHEVRIGIRAAGLNFRDVLIALGTYPGEAPLGSEAAGVVLEVGAEVTDLAPGDRVFGLVLEAFGPVAVADRRTIVPMPDSFSFVQAAALPVVYLTAYYGLVDLAGLRRGERLLVHAAAGGVGMAAVQLARHWGVEVLATASEPKWDAVRALGVAGERIGSSRDLSFREKFLDVTDGAGVDVVLNALAGEFIDASLDLLPRGGRFVEMGKADLRDPDIVAADHQGVRYRSYDLVEAGPDRIQEMLSEIVSLFEQGVLEHAPVRTWDVRRGAEAFRFLREGRNTGKVVLTVPAPLDQDGTVLITGGTGGLGALFAKHLARRYGVKHLLLVSRRGPAADGVPELLAELAELGAEARAAACDVSDRDQLGRLLDQLEHPLRAVIHSAGVLDDGVVESLTPEQVERVMRPKVDAALHLHELTADMDLSAFVLFSSLAALIGSPGQANYAAANATLDALAAVRRAQGLPAGSLAWGLWGDATGMTGELGEAGLARLERMGVAALPNELGLQLFDAAQWHGEALLVPARLDQAALRAQAQAGRLPALLRGLVRAPARRTETVGGSLADRLAAVEPSEWEGVTLDLVRAQVASVLGHASAEAVDPDRAFKELGFDSLAAVELRNRLTSATGLRLPTTLVFDHPNPLAVARYLIPAALPDSAPADTGRRSEEEEIRDLLVTIPIGRLRQSGLLDALLDLANGEPADTRSDDADGDAVSIDEMDVAALIRMTQDDVE</sequence>
<dbReference type="Gene3D" id="1.10.1200.10">
    <property type="entry name" value="ACP-like"/>
    <property type="match status" value="1"/>
</dbReference>
<reference evidence="13 14" key="1">
    <citation type="submission" date="2019-04" db="EMBL/GenBank/DDBJ databases">
        <title>Streptomyces lasaliensis sp. nov., an Actinomycete isolated from soil which produces the polyether antibiotic lasalocid.</title>
        <authorList>
            <person name="Erwin G."/>
            <person name="Haber C."/>
        </authorList>
    </citation>
    <scope>NUCLEOTIDE SEQUENCE [LARGE SCALE GENOMIC DNA]</scope>
    <source>
        <strain evidence="13 14">X-537</strain>
    </source>
</reference>
<dbReference type="Pfam" id="PF00550">
    <property type="entry name" value="PP-binding"/>
    <property type="match status" value="1"/>
</dbReference>
<feature type="domain" description="Carrier" evidence="10">
    <location>
        <begin position="2061"/>
        <end position="2136"/>
    </location>
</feature>
<dbReference type="Gene3D" id="3.40.50.720">
    <property type="entry name" value="NAD(P)-binding Rossmann-like Domain"/>
    <property type="match status" value="1"/>
</dbReference>
<dbReference type="SMART" id="SM00826">
    <property type="entry name" value="PKS_DH"/>
    <property type="match status" value="1"/>
</dbReference>
<comment type="pathway">
    <text evidence="1">Antibiotic biosynthesis.</text>
</comment>
<dbReference type="FunFam" id="1.10.1200.10:FF:000007">
    <property type="entry name" value="Probable polyketide synthase pks17"/>
    <property type="match status" value="1"/>
</dbReference>
<dbReference type="OrthoDB" id="9778690at2"/>
<dbReference type="InterPro" id="IPR009081">
    <property type="entry name" value="PP-bd_ACP"/>
</dbReference>
<dbReference type="Pfam" id="PF21089">
    <property type="entry name" value="PKS_DH_N"/>
    <property type="match status" value="1"/>
</dbReference>
<dbReference type="InterPro" id="IPR036736">
    <property type="entry name" value="ACP-like_sf"/>
</dbReference>
<feature type="region of interest" description="C-terminal hotdog fold" evidence="8">
    <location>
        <begin position="1112"/>
        <end position="1248"/>
    </location>
</feature>
<dbReference type="Pfam" id="PF00698">
    <property type="entry name" value="Acyl_transf_1"/>
    <property type="match status" value="1"/>
</dbReference>
<dbReference type="InterPro" id="IPR055123">
    <property type="entry name" value="SpnB-like_Rossmann"/>
</dbReference>
<dbReference type="EMBL" id="SZNQ01000001">
    <property type="protein sequence ID" value="TKT04487.1"/>
    <property type="molecule type" value="Genomic_DNA"/>
</dbReference>
<proteinExistence type="predicted"/>
<evidence type="ECO:0000256" key="6">
    <source>
        <dbReference type="ARBA" id="ARBA00023268"/>
    </source>
</evidence>
<evidence type="ECO:0000256" key="4">
    <source>
        <dbReference type="ARBA" id="ARBA00022679"/>
    </source>
</evidence>
<dbReference type="PANTHER" id="PTHR43775">
    <property type="entry name" value="FATTY ACID SYNTHASE"/>
    <property type="match status" value="1"/>
</dbReference>
<evidence type="ECO:0000259" key="12">
    <source>
        <dbReference type="PROSITE" id="PS52019"/>
    </source>
</evidence>
<dbReference type="SUPFAM" id="SSF52151">
    <property type="entry name" value="FabD/lysophospholipase-like"/>
    <property type="match status" value="1"/>
</dbReference>
<dbReference type="InterPro" id="IPR016039">
    <property type="entry name" value="Thiolase-like"/>
</dbReference>
<dbReference type="Pfam" id="PF00109">
    <property type="entry name" value="ketoacyl-synt"/>
    <property type="match status" value="1"/>
</dbReference>
<organism evidence="13 14">
    <name type="scientific">Streptomyces lasalocidi</name>
    <name type="common">Streptomyces lasaliensis</name>
    <dbReference type="NCBI Taxonomy" id="324833"/>
    <lineage>
        <taxon>Bacteria</taxon>
        <taxon>Bacillati</taxon>
        <taxon>Actinomycetota</taxon>
        <taxon>Actinomycetes</taxon>
        <taxon>Kitasatosporales</taxon>
        <taxon>Streptomycetaceae</taxon>
        <taxon>Streptomyces</taxon>
    </lineage>
</organism>
<dbReference type="GO" id="GO:0006633">
    <property type="term" value="P:fatty acid biosynthetic process"/>
    <property type="evidence" value="ECO:0007669"/>
    <property type="project" value="InterPro"/>
</dbReference>
<keyword evidence="4" id="KW-0808">Transferase</keyword>
<dbReference type="FunFam" id="3.40.47.10:FF:000019">
    <property type="entry name" value="Polyketide synthase type I"/>
    <property type="match status" value="1"/>
</dbReference>
<dbReference type="GO" id="GO:0008270">
    <property type="term" value="F:zinc ion binding"/>
    <property type="evidence" value="ECO:0007669"/>
    <property type="project" value="InterPro"/>
</dbReference>
<dbReference type="InterPro" id="IPR036291">
    <property type="entry name" value="NAD(P)-bd_dom_sf"/>
</dbReference>
<dbReference type="PROSITE" id="PS01162">
    <property type="entry name" value="QOR_ZETA_CRYSTAL"/>
    <property type="match status" value="1"/>
</dbReference>
<dbReference type="SMART" id="SM00825">
    <property type="entry name" value="PKS_KS"/>
    <property type="match status" value="1"/>
</dbReference>
<dbReference type="SMART" id="SM00829">
    <property type="entry name" value="PKS_ER"/>
    <property type="match status" value="1"/>
</dbReference>
<dbReference type="InterPro" id="IPR002364">
    <property type="entry name" value="Quin_OxRdtase/zeta-crystal_CS"/>
</dbReference>
<dbReference type="PROSITE" id="PS00012">
    <property type="entry name" value="PHOSPHOPANTETHEINE"/>
    <property type="match status" value="1"/>
</dbReference>
<dbReference type="Gene3D" id="3.90.180.10">
    <property type="entry name" value="Medium-chain alcohol dehydrogenases, catalytic domain"/>
    <property type="match status" value="1"/>
</dbReference>
<dbReference type="SMART" id="SM00827">
    <property type="entry name" value="PKS_AT"/>
    <property type="match status" value="1"/>
</dbReference>
<dbReference type="InterPro" id="IPR020806">
    <property type="entry name" value="PKS_PP-bd"/>
</dbReference>
<dbReference type="PANTHER" id="PTHR43775:SF51">
    <property type="entry name" value="INACTIVE PHENOLPHTHIOCEROL SYNTHESIS POLYKETIDE SYNTHASE TYPE I PKS1-RELATED"/>
    <property type="match status" value="1"/>
</dbReference>
<dbReference type="FunFam" id="3.40.366.10:FF:000002">
    <property type="entry name" value="Probable polyketide synthase 2"/>
    <property type="match status" value="1"/>
</dbReference>
<dbReference type="InterPro" id="IPR001227">
    <property type="entry name" value="Ac_transferase_dom_sf"/>
</dbReference>
<dbReference type="FunFam" id="3.40.50.720:FF:000209">
    <property type="entry name" value="Polyketide synthase Pks12"/>
    <property type="match status" value="1"/>
</dbReference>
<dbReference type="InterPro" id="IPR020807">
    <property type="entry name" value="PKS_DH"/>
</dbReference>
<dbReference type="Gene3D" id="6.10.40.10">
    <property type="match status" value="1"/>
</dbReference>
<feature type="domain" description="PKS/mFAS DH" evidence="12">
    <location>
        <begin position="975"/>
        <end position="1248"/>
    </location>
</feature>
<dbReference type="InterPro" id="IPR050091">
    <property type="entry name" value="PKS_NRPS_Biosynth_Enz"/>
</dbReference>
<dbReference type="Gene3D" id="3.10.129.110">
    <property type="entry name" value="Polyketide synthase dehydratase"/>
    <property type="match status" value="1"/>
</dbReference>
<dbReference type="InterPro" id="IPR013968">
    <property type="entry name" value="PKS_KR"/>
</dbReference>
<dbReference type="Pfam" id="PF08659">
    <property type="entry name" value="KR"/>
    <property type="match status" value="1"/>
</dbReference>
<evidence type="ECO:0000256" key="3">
    <source>
        <dbReference type="ARBA" id="ARBA00022553"/>
    </source>
</evidence>
<feature type="active site" description="Proton acceptor; for dehydratase activity" evidence="8">
    <location>
        <position position="1007"/>
    </location>
</feature>
<dbReference type="GO" id="GO:0004315">
    <property type="term" value="F:3-oxoacyl-[acyl-carrier-protein] synthase activity"/>
    <property type="evidence" value="ECO:0007669"/>
    <property type="project" value="InterPro"/>
</dbReference>
<comment type="caution">
    <text evidence="13">The sequence shown here is derived from an EMBL/GenBank/DDBJ whole genome shotgun (WGS) entry which is preliminary data.</text>
</comment>
<dbReference type="InterPro" id="IPR011032">
    <property type="entry name" value="GroES-like_sf"/>
</dbReference>
<dbReference type="CDD" id="cd08956">
    <property type="entry name" value="KR_3_FAS_SDR_x"/>
    <property type="match status" value="1"/>
</dbReference>
<dbReference type="SUPFAM" id="SSF47336">
    <property type="entry name" value="ACP-like"/>
    <property type="match status" value="1"/>
</dbReference>
<feature type="compositionally biased region" description="Low complexity" evidence="9">
    <location>
        <begin position="489"/>
        <end position="506"/>
    </location>
</feature>
<dbReference type="InterPro" id="IPR018201">
    <property type="entry name" value="Ketoacyl_synth_AS"/>
</dbReference>
<dbReference type="CDD" id="cd00833">
    <property type="entry name" value="PKS"/>
    <property type="match status" value="1"/>
</dbReference>
<keyword evidence="6" id="KW-0511">Multifunctional enzyme</keyword>
<dbReference type="SUPFAM" id="SSF55048">
    <property type="entry name" value="Probable ACP-binding domain of malonyl-CoA ACP transacylase"/>
    <property type="match status" value="1"/>
</dbReference>
<evidence type="ECO:0000256" key="5">
    <source>
        <dbReference type="ARBA" id="ARBA00023194"/>
    </source>
</evidence>
<dbReference type="SMART" id="SM01294">
    <property type="entry name" value="PKS_PP_betabranch"/>
    <property type="match status" value="1"/>
</dbReference>
<dbReference type="InterPro" id="IPR042104">
    <property type="entry name" value="PKS_dehydratase_sf"/>
</dbReference>
<dbReference type="FunFam" id="3.90.180.10:FF:000032">
    <property type="entry name" value="Probable polyketide synthase pks1"/>
    <property type="match status" value="1"/>
</dbReference>
<keyword evidence="2" id="KW-0596">Phosphopantetheine</keyword>
<dbReference type="GO" id="GO:0004312">
    <property type="term" value="F:fatty acid synthase activity"/>
    <property type="evidence" value="ECO:0007669"/>
    <property type="project" value="TreeGrafter"/>
</dbReference>
<feature type="region of interest" description="Disordered" evidence="9">
    <location>
        <begin position="1"/>
        <end position="20"/>
    </location>
</feature>
<keyword evidence="7" id="KW-0012">Acyltransferase</keyword>
<dbReference type="Pfam" id="PF22953">
    <property type="entry name" value="SpnB_Rossmann"/>
    <property type="match status" value="1"/>
</dbReference>
<dbReference type="InterPro" id="IPR014043">
    <property type="entry name" value="Acyl_transferase_dom"/>
</dbReference>
<evidence type="ECO:0000259" key="10">
    <source>
        <dbReference type="PROSITE" id="PS50075"/>
    </source>
</evidence>
<dbReference type="PROSITE" id="PS00606">
    <property type="entry name" value="KS3_1"/>
    <property type="match status" value="1"/>
</dbReference>
<dbReference type="SMART" id="SM00822">
    <property type="entry name" value="PKS_KR"/>
    <property type="match status" value="1"/>
</dbReference>
<keyword evidence="5" id="KW-0045">Antibiotic biosynthesis</keyword>
<dbReference type="GO" id="GO:0031177">
    <property type="term" value="F:phosphopantetheine binding"/>
    <property type="evidence" value="ECO:0007669"/>
    <property type="project" value="InterPro"/>
</dbReference>
<dbReference type="InterPro" id="IPR049900">
    <property type="entry name" value="PKS_mFAS_DH"/>
</dbReference>
<dbReference type="SUPFAM" id="SSF53901">
    <property type="entry name" value="Thiolase-like"/>
    <property type="match status" value="1"/>
</dbReference>
<dbReference type="InterPro" id="IPR057326">
    <property type="entry name" value="KR_dom"/>
</dbReference>
<dbReference type="SUPFAM" id="SSF101173">
    <property type="entry name" value="Docking domain B of the erythromycin polyketide synthase (DEBS)"/>
    <property type="match status" value="1"/>
</dbReference>
<dbReference type="Gene3D" id="3.40.50.11460">
    <property type="match status" value="1"/>
</dbReference>
<protein>
    <submittedName>
        <fullName evidence="13">SDR family NAD(P)-dependent oxidoreductase</fullName>
    </submittedName>
</protein>
<evidence type="ECO:0000256" key="2">
    <source>
        <dbReference type="ARBA" id="ARBA00022450"/>
    </source>
</evidence>
<dbReference type="SMART" id="SM00823">
    <property type="entry name" value="PKS_PP"/>
    <property type="match status" value="1"/>
</dbReference>
<dbReference type="GO" id="GO:0033068">
    <property type="term" value="P:macrolide biosynthetic process"/>
    <property type="evidence" value="ECO:0007669"/>
    <property type="project" value="UniProtKB-ARBA"/>
</dbReference>
<dbReference type="Pfam" id="PF02801">
    <property type="entry name" value="Ketoacyl-synt_C"/>
    <property type="match status" value="1"/>
</dbReference>
<evidence type="ECO:0000259" key="11">
    <source>
        <dbReference type="PROSITE" id="PS52004"/>
    </source>
</evidence>
<dbReference type="InterPro" id="IPR016036">
    <property type="entry name" value="Malonyl_transacylase_ACP-bd"/>
</dbReference>
<dbReference type="InterPro" id="IPR006162">
    <property type="entry name" value="Ppantetheine_attach_site"/>
</dbReference>
<dbReference type="InterPro" id="IPR020843">
    <property type="entry name" value="ER"/>
</dbReference>
<dbReference type="PROSITE" id="PS52004">
    <property type="entry name" value="KS3_2"/>
    <property type="match status" value="1"/>
</dbReference>
<dbReference type="InterPro" id="IPR016035">
    <property type="entry name" value="Acyl_Trfase/lysoPLipase"/>
</dbReference>
<dbReference type="Gene3D" id="3.40.366.10">
    <property type="entry name" value="Malonyl-Coenzyme A Acyl Carrier Protein, domain 2"/>
    <property type="match status" value="1"/>
</dbReference>
<evidence type="ECO:0000256" key="9">
    <source>
        <dbReference type="SAM" id="MobiDB-lite"/>
    </source>
</evidence>
<gene>
    <name evidence="13" type="ORF">E4U91_33640</name>
</gene>
<feature type="active site" description="Proton donor; for dehydratase activity" evidence="8">
    <location>
        <position position="1171"/>
    </location>
</feature>
<keyword evidence="3" id="KW-0597">Phosphoprotein</keyword>
<dbReference type="InterPro" id="IPR013154">
    <property type="entry name" value="ADH-like_N"/>
</dbReference>
<dbReference type="Pfam" id="PF16197">
    <property type="entry name" value="KAsynt_C_assoc"/>
    <property type="match status" value="1"/>
</dbReference>
<dbReference type="Pfam" id="PF08240">
    <property type="entry name" value="ADH_N"/>
    <property type="match status" value="1"/>
</dbReference>
<dbReference type="PROSITE" id="PS50075">
    <property type="entry name" value="CARRIER"/>
    <property type="match status" value="1"/>
</dbReference>
<dbReference type="InterPro" id="IPR014030">
    <property type="entry name" value="Ketoacyl_synth_N"/>
</dbReference>